<proteinExistence type="predicted"/>
<sequence length="414" mass="46475">MAKIWEKHTFSLRFLIDEKKNRVVLAEAGKDFVDVLCGILTLPMGTIVSLLEKHKNPQSSIVGCFHNLHRSVSIMDDDNFQTQACKNLLMHPKRDEADGCLGNESDGVFLSCRTSSIITDYMKVALNSMGLVLNILNDRGYSGFDKLREMVLDVVCSLRSSLEDTFLRKHCVMTRKRKTLTPLVQETRVAGEDECLTPKVLIRKFDREILYVECREDFVDFLFSFLAIPLEFAWELSIDDANLGCVGNLRRSVKELSFEKQKEAIISKCVLPHCYSFRAQLLDVIKKTVLGDGLKIVKVSPVSASVGTNFIVSDDPVVAPMNSSSTVSLLSKLQLSIGDIEEHLISIGKNEAIIILRASLITTSALINGFSNFLFKMKPEEAKQLTKKDKIVGRISHLVTWLYHLLSLYHISGV</sequence>
<dbReference type="InterPro" id="IPR007750">
    <property type="entry name" value="DUF674"/>
</dbReference>
<keyword evidence="2" id="KW-1185">Reference proteome</keyword>
<protein>
    <submittedName>
        <fullName evidence="1">Uncharacterized protein</fullName>
    </submittedName>
</protein>
<dbReference type="EMBL" id="JAGKQM010000017">
    <property type="protein sequence ID" value="KAH0867684.1"/>
    <property type="molecule type" value="Genomic_DNA"/>
</dbReference>
<evidence type="ECO:0000313" key="1">
    <source>
        <dbReference type="EMBL" id="KAH0867684.1"/>
    </source>
</evidence>
<name>A0ABQ7YHL3_BRANA</name>
<organism evidence="1 2">
    <name type="scientific">Brassica napus</name>
    <name type="common">Rape</name>
    <dbReference type="NCBI Taxonomy" id="3708"/>
    <lineage>
        <taxon>Eukaryota</taxon>
        <taxon>Viridiplantae</taxon>
        <taxon>Streptophyta</taxon>
        <taxon>Embryophyta</taxon>
        <taxon>Tracheophyta</taxon>
        <taxon>Spermatophyta</taxon>
        <taxon>Magnoliopsida</taxon>
        <taxon>eudicotyledons</taxon>
        <taxon>Gunneridae</taxon>
        <taxon>Pentapetalae</taxon>
        <taxon>rosids</taxon>
        <taxon>malvids</taxon>
        <taxon>Brassicales</taxon>
        <taxon>Brassicaceae</taxon>
        <taxon>Brassiceae</taxon>
        <taxon>Brassica</taxon>
    </lineage>
</organism>
<dbReference type="Proteomes" id="UP000824890">
    <property type="component" value="Unassembled WGS sequence"/>
</dbReference>
<dbReference type="PANTHER" id="PTHR33103:SF69">
    <property type="entry name" value="DUF674 FAMILY PROTEIN"/>
    <property type="match status" value="1"/>
</dbReference>
<dbReference type="Pfam" id="PF05056">
    <property type="entry name" value="DUF674"/>
    <property type="match status" value="3"/>
</dbReference>
<dbReference type="PANTHER" id="PTHR33103">
    <property type="entry name" value="OS01G0153900 PROTEIN"/>
    <property type="match status" value="1"/>
</dbReference>
<accession>A0ABQ7YHL3</accession>
<gene>
    <name evidence="1" type="ORF">HID58_074706</name>
</gene>
<reference evidence="1 2" key="1">
    <citation type="submission" date="2021-05" db="EMBL/GenBank/DDBJ databases">
        <title>Genome Assembly of Synthetic Allotetraploid Brassica napus Reveals Homoeologous Exchanges between Subgenomes.</title>
        <authorList>
            <person name="Davis J.T."/>
        </authorList>
    </citation>
    <scope>NUCLEOTIDE SEQUENCE [LARGE SCALE GENOMIC DNA]</scope>
    <source>
        <strain evidence="2">cv. Da-Ae</strain>
        <tissue evidence="1">Seedling</tissue>
    </source>
</reference>
<evidence type="ECO:0000313" key="2">
    <source>
        <dbReference type="Proteomes" id="UP000824890"/>
    </source>
</evidence>
<comment type="caution">
    <text evidence="1">The sequence shown here is derived from an EMBL/GenBank/DDBJ whole genome shotgun (WGS) entry which is preliminary data.</text>
</comment>